<accession>A0A2T5P7C5</accession>
<dbReference type="InterPro" id="IPR052927">
    <property type="entry name" value="DCC_oxidoreductase"/>
</dbReference>
<dbReference type="AlphaFoldDB" id="A0A2T5P7C5"/>
<evidence type="ECO:0000313" key="1">
    <source>
        <dbReference type="EMBL" id="PTU73623.1"/>
    </source>
</evidence>
<comment type="caution">
    <text evidence="1">The sequence shown here is derived from an EMBL/GenBank/DDBJ whole genome shotgun (WGS) entry which is preliminary data.</text>
</comment>
<dbReference type="Pfam" id="PF04134">
    <property type="entry name" value="DCC1-like"/>
    <property type="match status" value="1"/>
</dbReference>
<dbReference type="GO" id="GO:0015035">
    <property type="term" value="F:protein-disulfide reductase activity"/>
    <property type="evidence" value="ECO:0007669"/>
    <property type="project" value="InterPro"/>
</dbReference>
<keyword evidence="2" id="KW-1185">Reference proteome</keyword>
<proteinExistence type="predicted"/>
<name>A0A2T5P7C5_9PSED</name>
<organism evidence="1 2">
    <name type="scientific">Pseudomonas mangrovi</name>
    <dbReference type="NCBI Taxonomy" id="2161748"/>
    <lineage>
        <taxon>Bacteria</taxon>
        <taxon>Pseudomonadati</taxon>
        <taxon>Pseudomonadota</taxon>
        <taxon>Gammaproteobacteria</taxon>
        <taxon>Pseudomonadales</taxon>
        <taxon>Pseudomonadaceae</taxon>
        <taxon>Pseudomonas</taxon>
    </lineage>
</organism>
<dbReference type="InterPro" id="IPR007263">
    <property type="entry name" value="DCC1-like"/>
</dbReference>
<dbReference type="OrthoDB" id="9785438at2"/>
<dbReference type="EMBL" id="QASN01000020">
    <property type="protein sequence ID" value="PTU73623.1"/>
    <property type="molecule type" value="Genomic_DNA"/>
</dbReference>
<dbReference type="PANTHER" id="PTHR33639:SF2">
    <property type="entry name" value="DUF393 DOMAIN-CONTAINING PROTEIN"/>
    <property type="match status" value="1"/>
</dbReference>
<protein>
    <submittedName>
        <fullName evidence="1">Thiol-disulfide oxidoreductase</fullName>
    </submittedName>
</protein>
<evidence type="ECO:0000313" key="2">
    <source>
        <dbReference type="Proteomes" id="UP000244064"/>
    </source>
</evidence>
<reference evidence="1 2" key="1">
    <citation type="submission" date="2018-04" db="EMBL/GenBank/DDBJ databases">
        <title>Pseudomonas sp. nov., isolated from mangrove soil.</title>
        <authorList>
            <person name="Chen C."/>
        </authorList>
    </citation>
    <scope>NUCLEOTIDE SEQUENCE [LARGE SCALE GENOMIC DNA]</scope>
    <source>
        <strain evidence="1 2">TC-11</strain>
    </source>
</reference>
<sequence length="149" mass="17178">MNMAALPPGVRAEDRVVLFDGVCRLCAGWVRFLLRHDRERRFLLCSVQSAEGQAILQHFGLPTDRFDSMLLVEGPHAHYRSDAFLRIVRDLPGAWRLLAGLRVIPRPLRDWCYERIALNRYRLFGRNAQCLLPMPEHAGRFLPNDREGG</sequence>
<dbReference type="Proteomes" id="UP000244064">
    <property type="component" value="Unassembled WGS sequence"/>
</dbReference>
<dbReference type="PANTHER" id="PTHR33639">
    <property type="entry name" value="THIOL-DISULFIDE OXIDOREDUCTASE DCC"/>
    <property type="match status" value="1"/>
</dbReference>
<gene>
    <name evidence="1" type="ORF">DBO85_15020</name>
</gene>